<feature type="compositionally biased region" description="Basic and acidic residues" evidence="1">
    <location>
        <begin position="419"/>
        <end position="428"/>
    </location>
</feature>
<dbReference type="RefSeq" id="XP_040772255.1">
    <property type="nucleotide sequence ID" value="XM_040922727.1"/>
</dbReference>
<feature type="compositionally biased region" description="Polar residues" evidence="1">
    <location>
        <begin position="489"/>
        <end position="517"/>
    </location>
</feature>
<gene>
    <name evidence="2" type="ORF">M406DRAFT_353002</name>
</gene>
<sequence>MFLHSGASLHGHEYTNPQSPYSQQRKKPFLRSALPAPILRSSTSASLTDRPFSPSSAPKRPAVRRRPVSDVYVRPISNLLADDPSRTSAPTSPVVRFKEPDVVDTPSSSSSSYLSPMADDEDPSLYESDDTSQATCSTPRRRRRRATPRSSTTYLLAHPAPRPLSKKKLFKTIRPRLLLQLQELAPNQRPRPTIDVFPAALLAGPLVAARYIHRCPRLFGVHGELGPRDLVLFRSEDYTASDDDGDEQDGDASRQQPVAVLSPGRGPGDNGAVVLEDGTVWTWSSLKGYYEFVHVDKHGITVTVRWVKRSSVSSSSSNKRLSSGTAPWPGSPSCALPGSPPAPPGDSTDPDYRYTFSIINPLARRHPILATLTPHSLEVYNDYTTPSSSSGRYPPTRPVSGACEHAKDPPSSPLSFEEPPSRRETHPVDEEIKNLIRVTGLWLAMRLGPAVDVLNPEASPETPLPPPPPPPPQQQQQQQQQDPALASAPTPSLRSSTTLPRRQTTTAIGSTSPSMHSRGSLRRAMSTGAAFMMQRKRRQEHAPSAPSSDTALVAGKITAMETPREDDEGIVDPSTPPPAGAAAVSAGGTAAKQARRVSWFKRLTH</sequence>
<proteinExistence type="predicted"/>
<keyword evidence="3" id="KW-1185">Reference proteome</keyword>
<feature type="region of interest" description="Disordered" evidence="1">
    <location>
        <begin position="453"/>
        <end position="522"/>
    </location>
</feature>
<evidence type="ECO:0000256" key="1">
    <source>
        <dbReference type="SAM" id="MobiDB-lite"/>
    </source>
</evidence>
<dbReference type="AlphaFoldDB" id="A0A9P4XUY0"/>
<feature type="region of interest" description="Disordered" evidence="1">
    <location>
        <begin position="239"/>
        <end position="271"/>
    </location>
</feature>
<feature type="compositionally biased region" description="Low complexity" evidence="1">
    <location>
        <begin position="313"/>
        <end position="323"/>
    </location>
</feature>
<dbReference type="EMBL" id="MU032351">
    <property type="protein sequence ID" value="KAF3761276.1"/>
    <property type="molecule type" value="Genomic_DNA"/>
</dbReference>
<feature type="compositionally biased region" description="Acidic residues" evidence="1">
    <location>
        <begin position="239"/>
        <end position="250"/>
    </location>
</feature>
<comment type="caution">
    <text evidence="2">The sequence shown here is derived from an EMBL/GenBank/DDBJ whole genome shotgun (WGS) entry which is preliminary data.</text>
</comment>
<feature type="region of interest" description="Disordered" evidence="1">
    <location>
        <begin position="80"/>
        <end position="158"/>
    </location>
</feature>
<feature type="region of interest" description="Disordered" evidence="1">
    <location>
        <begin position="313"/>
        <end position="350"/>
    </location>
</feature>
<protein>
    <submittedName>
        <fullName evidence="2">Uncharacterized protein</fullName>
    </submittedName>
</protein>
<evidence type="ECO:0000313" key="2">
    <source>
        <dbReference type="EMBL" id="KAF3761276.1"/>
    </source>
</evidence>
<dbReference type="GeneID" id="63839856"/>
<feature type="region of interest" description="Disordered" evidence="1">
    <location>
        <begin position="534"/>
        <end position="553"/>
    </location>
</feature>
<evidence type="ECO:0000313" key="3">
    <source>
        <dbReference type="Proteomes" id="UP000803844"/>
    </source>
</evidence>
<feature type="compositionally biased region" description="Low complexity" evidence="1">
    <location>
        <begin position="580"/>
        <end position="591"/>
    </location>
</feature>
<feature type="region of interest" description="Disordered" evidence="1">
    <location>
        <begin position="383"/>
        <end position="428"/>
    </location>
</feature>
<organism evidence="2 3">
    <name type="scientific">Cryphonectria parasitica (strain ATCC 38755 / EP155)</name>
    <dbReference type="NCBI Taxonomy" id="660469"/>
    <lineage>
        <taxon>Eukaryota</taxon>
        <taxon>Fungi</taxon>
        <taxon>Dikarya</taxon>
        <taxon>Ascomycota</taxon>
        <taxon>Pezizomycotina</taxon>
        <taxon>Sordariomycetes</taxon>
        <taxon>Sordariomycetidae</taxon>
        <taxon>Diaporthales</taxon>
        <taxon>Cryphonectriaceae</taxon>
        <taxon>Cryphonectria-Endothia species complex</taxon>
        <taxon>Cryphonectria</taxon>
    </lineage>
</organism>
<feature type="compositionally biased region" description="Pro residues" evidence="1">
    <location>
        <begin position="462"/>
        <end position="473"/>
    </location>
</feature>
<reference evidence="2" key="1">
    <citation type="journal article" date="2020" name="Phytopathology">
        <title>Genome sequence of the chestnut blight fungus Cryphonectria parasitica EP155: A fundamental resource for an archetypical invasive plant pathogen.</title>
        <authorList>
            <person name="Crouch J.A."/>
            <person name="Dawe A."/>
            <person name="Aerts A."/>
            <person name="Barry K."/>
            <person name="Churchill A.C.L."/>
            <person name="Grimwood J."/>
            <person name="Hillman B."/>
            <person name="Milgroom M.G."/>
            <person name="Pangilinan J."/>
            <person name="Smith M."/>
            <person name="Salamov A."/>
            <person name="Schmutz J."/>
            <person name="Yadav J."/>
            <person name="Grigoriev I.V."/>
            <person name="Nuss D."/>
        </authorList>
    </citation>
    <scope>NUCLEOTIDE SEQUENCE</scope>
    <source>
        <strain evidence="2">EP155</strain>
    </source>
</reference>
<feature type="compositionally biased region" description="Acidic residues" evidence="1">
    <location>
        <begin position="118"/>
        <end position="130"/>
    </location>
</feature>
<dbReference type="Proteomes" id="UP000803844">
    <property type="component" value="Unassembled WGS sequence"/>
</dbReference>
<name>A0A9P4XUY0_CRYP1</name>
<feature type="region of interest" description="Disordered" evidence="1">
    <location>
        <begin position="561"/>
        <end position="591"/>
    </location>
</feature>
<accession>A0A9P4XUY0</accession>
<dbReference type="OrthoDB" id="5404323at2759"/>
<feature type="region of interest" description="Disordered" evidence="1">
    <location>
        <begin position="1"/>
        <end position="68"/>
    </location>
</feature>